<feature type="compositionally biased region" description="Basic and acidic residues" evidence="1">
    <location>
        <begin position="10"/>
        <end position="19"/>
    </location>
</feature>
<dbReference type="Proteomes" id="UP001390339">
    <property type="component" value="Unassembled WGS sequence"/>
</dbReference>
<feature type="compositionally biased region" description="Basic and acidic residues" evidence="1">
    <location>
        <begin position="46"/>
        <end position="55"/>
    </location>
</feature>
<name>A0ABR2I980_9PEZI</name>
<feature type="compositionally biased region" description="Polar residues" evidence="1">
    <location>
        <begin position="128"/>
        <end position="138"/>
    </location>
</feature>
<accession>A0ABR2I980</accession>
<evidence type="ECO:0000313" key="3">
    <source>
        <dbReference type="Proteomes" id="UP001390339"/>
    </source>
</evidence>
<feature type="region of interest" description="Disordered" evidence="1">
    <location>
        <begin position="414"/>
        <end position="436"/>
    </location>
</feature>
<feature type="compositionally biased region" description="Polar residues" evidence="1">
    <location>
        <begin position="548"/>
        <end position="557"/>
    </location>
</feature>
<feature type="compositionally biased region" description="Low complexity" evidence="1">
    <location>
        <begin position="175"/>
        <end position="188"/>
    </location>
</feature>
<feature type="region of interest" description="Disordered" evidence="1">
    <location>
        <begin position="492"/>
        <end position="557"/>
    </location>
</feature>
<feature type="region of interest" description="Disordered" evidence="1">
    <location>
        <begin position="1"/>
        <end position="31"/>
    </location>
</feature>
<gene>
    <name evidence="2" type="ORF">PGQ11_010272</name>
</gene>
<dbReference type="EMBL" id="JAPCWZ010000006">
    <property type="protein sequence ID" value="KAK8859538.1"/>
    <property type="molecule type" value="Genomic_DNA"/>
</dbReference>
<evidence type="ECO:0000313" key="2">
    <source>
        <dbReference type="EMBL" id="KAK8859538.1"/>
    </source>
</evidence>
<feature type="compositionally biased region" description="Basic and acidic residues" evidence="1">
    <location>
        <begin position="158"/>
        <end position="167"/>
    </location>
</feature>
<proteinExistence type="predicted"/>
<feature type="region of interest" description="Disordered" evidence="1">
    <location>
        <begin position="46"/>
        <end position="138"/>
    </location>
</feature>
<organism evidence="2 3">
    <name type="scientific">Apiospora arundinis</name>
    <dbReference type="NCBI Taxonomy" id="335852"/>
    <lineage>
        <taxon>Eukaryota</taxon>
        <taxon>Fungi</taxon>
        <taxon>Dikarya</taxon>
        <taxon>Ascomycota</taxon>
        <taxon>Pezizomycotina</taxon>
        <taxon>Sordariomycetes</taxon>
        <taxon>Xylariomycetidae</taxon>
        <taxon>Amphisphaeriales</taxon>
        <taxon>Apiosporaceae</taxon>
        <taxon>Apiospora</taxon>
    </lineage>
</organism>
<sequence>MARPQNRKRPLADDRSQDSRRHKKIKSNFSPAFWDNLSKVSLTPRALREFDRRNNIETPAEPTTPEKSNPEELARLIENGGPDLRKSAKHGGPDLRDLRGCSGPRLNTMAARHSSQSSRSSRRTQTTDATSISRRSSAYNEDFERHLYDNNIYLPHQRPTDNRRPTKPENISDILPRLSTSRPSLSPSRFNETVFEEFQEKNEAKSEGTVMRNVIPMITGNAAGIFNESDLHFTNFTSMTDETTVKPVPDFFDGARLGDVHPHVRRDLDQKILPTKHVNAPVAPNFYLEAKGPKGGADVARRQACYDGAHGARAMHSLQNYGQDEVAYNNNASTFSSTYHAGTGTLALFSHHITAPAAEEERPNYHMTQLKAYALTSDFDTFRGGLAAFRNLRDLAQEDRDGIIQEANGRARAYVDPQTQGEEDIPEAEHEDASSAEEIVDYNESDPFNAGRSEYSSAETYTAGSVDLNGHDTLGSSQAHLAAHDGDGSFTTSFTPSFTSHTPNQSHTKRLRQSSTPPSAREGETGKRRRPPNSRTQVEDKPAHGTRPETSGSDESTWVNTYKRQGHVCFTNLQNQEIKTSRKDWKEQQADGVGRCHYWQSPKSGRTFWTRTLP</sequence>
<feature type="region of interest" description="Disordered" evidence="1">
    <location>
        <begin position="150"/>
        <end position="188"/>
    </location>
</feature>
<keyword evidence="3" id="KW-1185">Reference proteome</keyword>
<feature type="compositionally biased region" description="Basic and acidic residues" evidence="1">
    <location>
        <begin position="83"/>
        <end position="99"/>
    </location>
</feature>
<evidence type="ECO:0000256" key="1">
    <source>
        <dbReference type="SAM" id="MobiDB-lite"/>
    </source>
</evidence>
<feature type="compositionally biased region" description="Low complexity" evidence="1">
    <location>
        <begin position="114"/>
        <end position="127"/>
    </location>
</feature>
<reference evidence="2 3" key="1">
    <citation type="journal article" date="2024" name="IMA Fungus">
        <title>Apiospora arundinis, a panoply of carbohydrate-active enzymes and secondary metabolites.</title>
        <authorList>
            <person name="Sorensen T."/>
            <person name="Petersen C."/>
            <person name="Muurmann A.T."/>
            <person name="Christiansen J.V."/>
            <person name="Brundto M.L."/>
            <person name="Overgaard C.K."/>
            <person name="Boysen A.T."/>
            <person name="Wollenberg R.D."/>
            <person name="Larsen T.O."/>
            <person name="Sorensen J.L."/>
            <person name="Nielsen K.L."/>
            <person name="Sondergaard T.E."/>
        </authorList>
    </citation>
    <scope>NUCLEOTIDE SEQUENCE [LARGE SCALE GENOMIC DNA]</scope>
    <source>
        <strain evidence="2 3">AAU 773</strain>
    </source>
</reference>
<protein>
    <submittedName>
        <fullName evidence="2">Ribonuclease H-like protein</fullName>
    </submittedName>
</protein>
<comment type="caution">
    <text evidence="2">The sequence shown here is derived from an EMBL/GenBank/DDBJ whole genome shotgun (WGS) entry which is preliminary data.</text>
</comment>
<feature type="compositionally biased region" description="Basic and acidic residues" evidence="1">
    <location>
        <begin position="537"/>
        <end position="547"/>
    </location>
</feature>